<keyword evidence="1" id="KW-0472">Membrane</keyword>
<protein>
    <recommendedName>
        <fullName evidence="4">DUF4932 domain-containing protein</fullName>
    </recommendedName>
</protein>
<evidence type="ECO:0000313" key="3">
    <source>
        <dbReference type="Proteomes" id="UP000185669"/>
    </source>
</evidence>
<dbReference type="OrthoDB" id="6395228at2"/>
<evidence type="ECO:0000256" key="1">
    <source>
        <dbReference type="SAM" id="Phobius"/>
    </source>
</evidence>
<dbReference type="EMBL" id="FTNC01000022">
    <property type="protein sequence ID" value="SIR35708.1"/>
    <property type="molecule type" value="Genomic_DNA"/>
</dbReference>
<sequence>MCFKIKGKWFWIVALFVISLIILLLWQPWKYTYSTSDLKTVSIISGIEIKKEHIEQNRGKLRIEIPKTYELLHIIISLGEYGQSSGMIYKDTEYYQEVQRYFKEYKQHPIVKKLSDSLTKSRGNYNKWKNYSAYYNFEGEKLIANSNYPFYSDNNFSMNLNLFLDFAEKSKFLAFYKNHQDYYQNQINQFEKKSMIKQIWSWLEMNFLVEYDSHRIVFSPLAGSTPHNTFAFKAKNYDYQETFIFVQGLDSYSQSFNGKLSKDEQRGLFISNLFTEIDHNYVNPATNNYLSDIAPAFSNFKKWNQQQGYSSIPMTFNEYMTWATFIVFAAENFEEKLFEKTRNIQELIMIQGRQFKEYREFNQRLLQLYQNKKNDEKLVDLYPEIINWAAENNKDFFDLSALIKN</sequence>
<proteinExistence type="predicted"/>
<keyword evidence="1" id="KW-0812">Transmembrane</keyword>
<dbReference type="Proteomes" id="UP000185669">
    <property type="component" value="Unassembled WGS sequence"/>
</dbReference>
<dbReference type="AlphaFoldDB" id="A0A1N7A9H8"/>
<name>A0A1N7A9H8_9FIRM</name>
<evidence type="ECO:0008006" key="4">
    <source>
        <dbReference type="Google" id="ProtNLM"/>
    </source>
</evidence>
<gene>
    <name evidence="2" type="ORF">SAMN05421834_12210</name>
</gene>
<accession>A0A1N7A9H8</accession>
<keyword evidence="1" id="KW-1133">Transmembrane helix</keyword>
<reference evidence="3" key="1">
    <citation type="submission" date="2017-01" db="EMBL/GenBank/DDBJ databases">
        <authorList>
            <person name="Varghese N."/>
            <person name="Submissions S."/>
        </authorList>
    </citation>
    <scope>NUCLEOTIDE SEQUENCE [LARGE SCALE GENOMIC DNA]</scope>
    <source>
        <strain evidence="3">ATCC 700103</strain>
    </source>
</reference>
<feature type="transmembrane region" description="Helical" evidence="1">
    <location>
        <begin position="9"/>
        <end position="29"/>
    </location>
</feature>
<organism evidence="2 3">
    <name type="scientific">Halanaerobium kushneri</name>
    <dbReference type="NCBI Taxonomy" id="56779"/>
    <lineage>
        <taxon>Bacteria</taxon>
        <taxon>Bacillati</taxon>
        <taxon>Bacillota</taxon>
        <taxon>Clostridia</taxon>
        <taxon>Halanaerobiales</taxon>
        <taxon>Halanaerobiaceae</taxon>
        <taxon>Halanaerobium</taxon>
    </lineage>
</organism>
<dbReference type="STRING" id="56779.SAMN05421834_12210"/>
<evidence type="ECO:0000313" key="2">
    <source>
        <dbReference type="EMBL" id="SIR35708.1"/>
    </source>
</evidence>
<dbReference type="RefSeq" id="WP_076545734.1">
    <property type="nucleotide sequence ID" value="NZ_FTNC01000022.1"/>
</dbReference>
<keyword evidence="3" id="KW-1185">Reference proteome</keyword>